<dbReference type="GO" id="GO:0005737">
    <property type="term" value="C:cytoplasm"/>
    <property type="evidence" value="ECO:0007669"/>
    <property type="project" value="UniProtKB-SubCell"/>
</dbReference>
<evidence type="ECO:0000256" key="11">
    <source>
        <dbReference type="ARBA" id="ARBA00029986"/>
    </source>
</evidence>
<evidence type="ECO:0000313" key="17">
    <source>
        <dbReference type="Proteomes" id="UP001329915"/>
    </source>
</evidence>
<evidence type="ECO:0000256" key="8">
    <source>
        <dbReference type="ARBA" id="ARBA00023235"/>
    </source>
</evidence>
<dbReference type="InterPro" id="IPR046357">
    <property type="entry name" value="PPIase_dom_sf"/>
</dbReference>
<dbReference type="PIRSF" id="PIRSF003095">
    <property type="entry name" value="Trigger_factor"/>
    <property type="match status" value="1"/>
</dbReference>
<dbReference type="HAMAP" id="MF_00303">
    <property type="entry name" value="Trigger_factor_Tig"/>
    <property type="match status" value="1"/>
</dbReference>
<reference evidence="16 17" key="1">
    <citation type="submission" date="2023-04" db="EMBL/GenBank/DDBJ databases">
        <authorList>
            <person name="Hsu D."/>
        </authorList>
    </citation>
    <scope>NUCLEOTIDE SEQUENCE [LARGE SCALE GENOMIC DNA]</scope>
    <source>
        <strain evidence="16 17">MK1</strain>
    </source>
</reference>
<dbReference type="KEGG" id="dbc:MFMK1_001020"/>
<dbReference type="PANTHER" id="PTHR30560">
    <property type="entry name" value="TRIGGER FACTOR CHAPERONE AND PEPTIDYL-PROLYL CIS/TRANS ISOMERASE"/>
    <property type="match status" value="1"/>
</dbReference>
<keyword evidence="9 12" id="KW-0131">Cell cycle</keyword>
<evidence type="ECO:0000256" key="1">
    <source>
        <dbReference type="ARBA" id="ARBA00000971"/>
    </source>
</evidence>
<dbReference type="PANTHER" id="PTHR30560:SF3">
    <property type="entry name" value="TRIGGER FACTOR-LIKE PROTEIN TIG, CHLOROPLASTIC"/>
    <property type="match status" value="1"/>
</dbReference>
<dbReference type="FunFam" id="3.10.50.40:FF:000001">
    <property type="entry name" value="Trigger factor"/>
    <property type="match status" value="1"/>
</dbReference>
<keyword evidence="8 12" id="KW-0413">Isomerase</keyword>
<dbReference type="EC" id="5.2.1.8" evidence="3 12"/>
<keyword evidence="5 12" id="KW-0132">Cell division</keyword>
<accession>A0AAU0ULX8</accession>
<keyword evidence="17" id="KW-1185">Reference proteome</keyword>
<dbReference type="GO" id="GO:0015031">
    <property type="term" value="P:protein transport"/>
    <property type="evidence" value="ECO:0007669"/>
    <property type="project" value="UniProtKB-UniRule"/>
</dbReference>
<dbReference type="SUPFAM" id="SSF102735">
    <property type="entry name" value="Trigger factor ribosome-binding domain"/>
    <property type="match status" value="1"/>
</dbReference>
<keyword evidence="7 12" id="KW-0143">Chaperone</keyword>
<dbReference type="Pfam" id="PF05697">
    <property type="entry name" value="Trigger_N"/>
    <property type="match status" value="1"/>
</dbReference>
<dbReference type="Gene3D" id="3.10.50.40">
    <property type="match status" value="1"/>
</dbReference>
<dbReference type="PROSITE" id="PS50059">
    <property type="entry name" value="FKBP_PPIASE"/>
    <property type="match status" value="1"/>
</dbReference>
<dbReference type="InterPro" id="IPR036611">
    <property type="entry name" value="Trigger_fac_ribosome-bd_sf"/>
</dbReference>
<evidence type="ECO:0000256" key="14">
    <source>
        <dbReference type="RuleBase" id="RU003914"/>
    </source>
</evidence>
<evidence type="ECO:0000256" key="9">
    <source>
        <dbReference type="ARBA" id="ARBA00023306"/>
    </source>
</evidence>
<proteinExistence type="inferred from homology"/>
<keyword evidence="6 12" id="KW-0697">Rotamase</keyword>
<dbReference type="GO" id="GO:0044183">
    <property type="term" value="F:protein folding chaperone"/>
    <property type="evidence" value="ECO:0007669"/>
    <property type="project" value="TreeGrafter"/>
</dbReference>
<comment type="similarity">
    <text evidence="2 12 14">Belongs to the FKBP-type PPIase family. Tig subfamily.</text>
</comment>
<evidence type="ECO:0000259" key="15">
    <source>
        <dbReference type="PROSITE" id="PS50059"/>
    </source>
</evidence>
<comment type="subcellular location">
    <subcellularLocation>
        <location evidence="12">Cytoplasm</location>
    </subcellularLocation>
    <text evidence="12">About half TF is bound to the ribosome near the polypeptide exit tunnel while the other half is free in the cytoplasm.</text>
</comment>
<dbReference type="GO" id="GO:0043335">
    <property type="term" value="P:protein unfolding"/>
    <property type="evidence" value="ECO:0007669"/>
    <property type="project" value="TreeGrafter"/>
</dbReference>
<evidence type="ECO:0000256" key="5">
    <source>
        <dbReference type="ARBA" id="ARBA00022618"/>
    </source>
</evidence>
<dbReference type="Gene3D" id="3.30.70.1050">
    <property type="entry name" value="Trigger factor ribosome-binding domain"/>
    <property type="match status" value="1"/>
</dbReference>
<dbReference type="SUPFAM" id="SSF54534">
    <property type="entry name" value="FKBP-like"/>
    <property type="match status" value="1"/>
</dbReference>
<evidence type="ECO:0000256" key="3">
    <source>
        <dbReference type="ARBA" id="ARBA00013194"/>
    </source>
</evidence>
<dbReference type="EMBL" id="CP121694">
    <property type="protein sequence ID" value="WRO21217.1"/>
    <property type="molecule type" value="Genomic_DNA"/>
</dbReference>
<protein>
    <recommendedName>
        <fullName evidence="4 12">Trigger factor</fullName>
        <shortName evidence="12">TF</shortName>
        <ecNumber evidence="3 12">5.2.1.8</ecNumber>
    </recommendedName>
    <alternativeName>
        <fullName evidence="11 12">PPIase</fullName>
    </alternativeName>
</protein>
<evidence type="ECO:0000256" key="13">
    <source>
        <dbReference type="PROSITE-ProRule" id="PRU00277"/>
    </source>
</evidence>
<dbReference type="Pfam" id="PF05698">
    <property type="entry name" value="Trigger_C"/>
    <property type="match status" value="1"/>
</dbReference>
<dbReference type="InterPro" id="IPR008881">
    <property type="entry name" value="Trigger_fac_ribosome-bd_bac"/>
</dbReference>
<dbReference type="SUPFAM" id="SSF109998">
    <property type="entry name" value="Triger factor/SurA peptide-binding domain-like"/>
    <property type="match status" value="1"/>
</dbReference>
<evidence type="ECO:0000256" key="2">
    <source>
        <dbReference type="ARBA" id="ARBA00005464"/>
    </source>
</evidence>
<evidence type="ECO:0000256" key="12">
    <source>
        <dbReference type="HAMAP-Rule" id="MF_00303"/>
    </source>
</evidence>
<evidence type="ECO:0000256" key="10">
    <source>
        <dbReference type="ARBA" id="ARBA00024849"/>
    </source>
</evidence>
<dbReference type="AlphaFoldDB" id="A0AAU0ULX8"/>
<evidence type="ECO:0000256" key="6">
    <source>
        <dbReference type="ARBA" id="ARBA00023110"/>
    </source>
</evidence>
<name>A0AAU0ULX8_9FIRM</name>
<dbReference type="InterPro" id="IPR027304">
    <property type="entry name" value="Trigger_fact/SurA_dom_sf"/>
</dbReference>
<gene>
    <name evidence="12 16" type="primary">tig</name>
    <name evidence="16" type="ORF">MFMK1_001020</name>
</gene>
<comment type="domain">
    <text evidence="12">Consists of 3 domains; the N-terminus binds the ribosome, the middle domain has PPIase activity, while the C-terminus has intrinsic chaperone activity on its own.</text>
</comment>
<evidence type="ECO:0000313" key="16">
    <source>
        <dbReference type="EMBL" id="WRO21217.1"/>
    </source>
</evidence>
<dbReference type="InterPro" id="IPR005215">
    <property type="entry name" value="Trig_fac"/>
</dbReference>
<dbReference type="GO" id="GO:0051301">
    <property type="term" value="P:cell division"/>
    <property type="evidence" value="ECO:0007669"/>
    <property type="project" value="UniProtKB-KW"/>
</dbReference>
<evidence type="ECO:0000256" key="4">
    <source>
        <dbReference type="ARBA" id="ARBA00016902"/>
    </source>
</evidence>
<dbReference type="Proteomes" id="UP001329915">
    <property type="component" value="Chromosome"/>
</dbReference>
<dbReference type="NCBIfam" id="TIGR00115">
    <property type="entry name" value="tig"/>
    <property type="match status" value="1"/>
</dbReference>
<feature type="domain" description="PPIase FKBP-type" evidence="15">
    <location>
        <begin position="164"/>
        <end position="246"/>
    </location>
</feature>
<dbReference type="GO" id="GO:0003755">
    <property type="term" value="F:peptidyl-prolyl cis-trans isomerase activity"/>
    <property type="evidence" value="ECO:0007669"/>
    <property type="project" value="UniProtKB-UniRule"/>
</dbReference>
<keyword evidence="12" id="KW-0963">Cytoplasm</keyword>
<dbReference type="InterPro" id="IPR008880">
    <property type="entry name" value="Trigger_fac_C"/>
</dbReference>
<comment type="catalytic activity">
    <reaction evidence="1 12 13">
        <text>[protein]-peptidylproline (omega=180) = [protein]-peptidylproline (omega=0)</text>
        <dbReference type="Rhea" id="RHEA:16237"/>
        <dbReference type="Rhea" id="RHEA-COMP:10747"/>
        <dbReference type="Rhea" id="RHEA-COMP:10748"/>
        <dbReference type="ChEBI" id="CHEBI:83833"/>
        <dbReference type="ChEBI" id="CHEBI:83834"/>
        <dbReference type="EC" id="5.2.1.8"/>
    </reaction>
</comment>
<dbReference type="GO" id="GO:0043022">
    <property type="term" value="F:ribosome binding"/>
    <property type="evidence" value="ECO:0007669"/>
    <property type="project" value="TreeGrafter"/>
</dbReference>
<organism evidence="16 17">
    <name type="scientific">Metallumcola ferriviriculae</name>
    <dbReference type="NCBI Taxonomy" id="3039180"/>
    <lineage>
        <taxon>Bacteria</taxon>
        <taxon>Bacillati</taxon>
        <taxon>Bacillota</taxon>
        <taxon>Clostridia</taxon>
        <taxon>Neomoorellales</taxon>
        <taxon>Desulfitibacteraceae</taxon>
        <taxon>Metallumcola</taxon>
    </lineage>
</organism>
<sequence>MKASVEKIENNRVTLEVEVENEVVAAAMTKAYTKLAKQVNIPGFRKGKAPRKVLENYIGTGPLLEEAVENVVPNAYIEAVEETNIEPIDQPDIEMVQLEEGKPIIFKASVDVKPEVTLGEYKGLEVAKEEKEITAEDVDKYLGTLRERYAKLVVLDKDQPAEENDTVVINFEGFLDGEPFEGGKAEEHPLVLGSDSFIPGFEEQLIGVKAGEEKEVNVTFPEDYQAEDLAGKDVVFKVQVKEIKRKELAPIDDEFAKDVSEFETLEELKEDTKNKLEETADEQINRAFRAQVTDSAVDAAKIGIPEKLITRRLEVMMDNFSQRLQQQGMSMEQYMEYTQSSMEDFKQQYRLEAEKSVKSDLVLEAIANAEDIKVTEEDMDAEIEKMAKMYNQDVKSLKAIMAAQDSLDSLKYGIMLDKAAEFLVDNAVPVVPIETKAPEESAKEE</sequence>
<comment type="function">
    <text evidence="10 12">Involved in protein export. Acts as a chaperone by maintaining the newly synthesized protein in an open conformation. Functions as a peptidyl-prolyl cis-trans isomerase.</text>
</comment>
<dbReference type="Pfam" id="PF00254">
    <property type="entry name" value="FKBP_C"/>
    <property type="match status" value="1"/>
</dbReference>
<dbReference type="InterPro" id="IPR001179">
    <property type="entry name" value="PPIase_FKBP_dom"/>
</dbReference>
<dbReference type="GO" id="GO:0051083">
    <property type="term" value="P:'de novo' cotranslational protein folding"/>
    <property type="evidence" value="ECO:0007669"/>
    <property type="project" value="TreeGrafter"/>
</dbReference>
<dbReference type="RefSeq" id="WP_366924070.1">
    <property type="nucleotide sequence ID" value="NZ_CP121694.1"/>
</dbReference>
<dbReference type="InterPro" id="IPR037041">
    <property type="entry name" value="Trigger_fac_C_sf"/>
</dbReference>
<evidence type="ECO:0000256" key="7">
    <source>
        <dbReference type="ARBA" id="ARBA00023186"/>
    </source>
</evidence>
<dbReference type="Gene3D" id="1.10.3120.10">
    <property type="entry name" value="Trigger factor, C-terminal domain"/>
    <property type="match status" value="1"/>
</dbReference>